<dbReference type="VEuPathDB" id="VectorBase:ASIS012093"/>
<dbReference type="PROSITE" id="PS00109">
    <property type="entry name" value="PROTEIN_KINASE_TYR"/>
    <property type="match status" value="1"/>
</dbReference>
<evidence type="ECO:0000313" key="15">
    <source>
        <dbReference type="EnsemblMetazoa" id="ASIC015533-PA"/>
    </source>
</evidence>
<dbReference type="EnsemblMetazoa" id="ASIC015533-RA">
    <property type="protein sequence ID" value="ASIC015533-PA"/>
    <property type="gene ID" value="ASIC015533"/>
</dbReference>
<dbReference type="GO" id="GO:0007169">
    <property type="term" value="P:cell surface receptor protein tyrosine kinase signaling pathway"/>
    <property type="evidence" value="ECO:0007669"/>
    <property type="project" value="TreeGrafter"/>
</dbReference>
<dbReference type="SUPFAM" id="SSF56112">
    <property type="entry name" value="Protein kinase-like (PK-like)"/>
    <property type="match status" value="1"/>
</dbReference>
<feature type="active site" description="Proton acceptor" evidence="8">
    <location>
        <position position="167"/>
    </location>
</feature>
<dbReference type="PIRSF" id="PIRSF000615">
    <property type="entry name" value="TyrPK_CSF1-R"/>
    <property type="match status" value="1"/>
</dbReference>
<dbReference type="GO" id="GO:0005886">
    <property type="term" value="C:plasma membrane"/>
    <property type="evidence" value="ECO:0007669"/>
    <property type="project" value="TreeGrafter"/>
</dbReference>
<feature type="domain" description="Protein kinase" evidence="13">
    <location>
        <begin position="4"/>
        <end position="299"/>
    </location>
</feature>
<dbReference type="InterPro" id="IPR011009">
    <property type="entry name" value="Kinase-like_dom_sf"/>
</dbReference>
<dbReference type="PANTHER" id="PTHR24416:SF600">
    <property type="entry name" value="PDGF- AND VEGF-RECEPTOR RELATED, ISOFORM J"/>
    <property type="match status" value="1"/>
</dbReference>
<keyword evidence="4" id="KW-0418">Kinase</keyword>
<evidence type="ECO:0000256" key="11">
    <source>
        <dbReference type="PIRSR" id="PIRSR000615-4"/>
    </source>
</evidence>
<evidence type="ECO:0000256" key="8">
    <source>
        <dbReference type="PIRSR" id="PIRSR000615-1"/>
    </source>
</evidence>
<dbReference type="InterPro" id="IPR008266">
    <property type="entry name" value="Tyr_kinase_AS"/>
</dbReference>
<dbReference type="OrthoDB" id="6077854at2759"/>
<accession>A0A084WBH3</accession>
<evidence type="ECO:0000256" key="4">
    <source>
        <dbReference type="ARBA" id="ARBA00022777"/>
    </source>
</evidence>
<evidence type="ECO:0000256" key="10">
    <source>
        <dbReference type="PIRSR" id="PIRSR000615-3"/>
    </source>
</evidence>
<feature type="binding site" evidence="10">
    <location>
        <position position="185"/>
    </location>
    <ligand>
        <name>Mg(2+)</name>
        <dbReference type="ChEBI" id="CHEBI:18420"/>
    </ligand>
</feature>
<dbReference type="InterPro" id="IPR001245">
    <property type="entry name" value="Ser-Thr/Tyr_kinase_cat_dom"/>
</dbReference>
<dbReference type="PRINTS" id="PR00109">
    <property type="entry name" value="TYRKINASE"/>
</dbReference>
<feature type="binding site" evidence="12">
    <location>
        <position position="39"/>
    </location>
    <ligand>
        <name>ATP</name>
        <dbReference type="ChEBI" id="CHEBI:30616"/>
    </ligand>
</feature>
<name>A0A084WBH3_ANOSI</name>
<feature type="binding site" evidence="9">
    <location>
        <position position="38"/>
    </location>
    <ligand>
        <name>ATP</name>
        <dbReference type="ChEBI" id="CHEBI:30616"/>
    </ligand>
</feature>
<dbReference type="STRING" id="74873.A0A084WBH3"/>
<dbReference type="GO" id="GO:0005524">
    <property type="term" value="F:ATP binding"/>
    <property type="evidence" value="ECO:0007669"/>
    <property type="project" value="UniProtKB-UniRule"/>
</dbReference>
<keyword evidence="2" id="KW-0808">Transferase</keyword>
<proteinExistence type="predicted"/>
<dbReference type="AlphaFoldDB" id="A0A084WBH3"/>
<evidence type="ECO:0000256" key="2">
    <source>
        <dbReference type="ARBA" id="ARBA00022679"/>
    </source>
</evidence>
<evidence type="ECO:0000256" key="9">
    <source>
        <dbReference type="PIRSR" id="PIRSR000615-2"/>
    </source>
</evidence>
<dbReference type="InterPro" id="IPR050122">
    <property type="entry name" value="RTK"/>
</dbReference>
<dbReference type="PANTHER" id="PTHR24416">
    <property type="entry name" value="TYROSINE-PROTEIN KINASE RECEPTOR"/>
    <property type="match status" value="1"/>
</dbReference>
<dbReference type="CDD" id="cd00192">
    <property type="entry name" value="PTKc"/>
    <property type="match status" value="1"/>
</dbReference>
<feature type="binding site" evidence="9">
    <location>
        <begin position="11"/>
        <end position="18"/>
    </location>
    <ligand>
        <name>ATP</name>
        <dbReference type="ChEBI" id="CHEBI:30616"/>
    </ligand>
</feature>
<dbReference type="GO" id="GO:0046872">
    <property type="term" value="F:metal ion binding"/>
    <property type="evidence" value="ECO:0007669"/>
    <property type="project" value="UniProtKB-KW"/>
</dbReference>
<reference evidence="15" key="2">
    <citation type="submission" date="2020-05" db="UniProtKB">
        <authorList>
            <consortium name="EnsemblMetazoa"/>
        </authorList>
    </citation>
    <scope>IDENTIFICATION</scope>
</reference>
<dbReference type="PROSITE" id="PS00107">
    <property type="entry name" value="PROTEIN_KINASE_ATP"/>
    <property type="match status" value="1"/>
</dbReference>
<evidence type="ECO:0000259" key="13">
    <source>
        <dbReference type="PROSITE" id="PS50011"/>
    </source>
</evidence>
<dbReference type="GO" id="GO:0004714">
    <property type="term" value="F:transmembrane receptor protein tyrosine kinase activity"/>
    <property type="evidence" value="ECO:0007669"/>
    <property type="project" value="UniProtKB-EC"/>
</dbReference>
<feature type="site" description="Important for interaction with phosphotyrosine-binding proteins" evidence="11">
    <location>
        <position position="311"/>
    </location>
</feature>
<feature type="binding site" evidence="10">
    <location>
        <position position="172"/>
    </location>
    <ligand>
        <name>Mg(2+)</name>
        <dbReference type="ChEBI" id="CHEBI:18420"/>
    </ligand>
</feature>
<keyword evidence="16" id="KW-1185">Reference proteome</keyword>
<evidence type="ECO:0000256" key="3">
    <source>
        <dbReference type="ARBA" id="ARBA00022741"/>
    </source>
</evidence>
<evidence type="ECO:0000256" key="7">
    <source>
        <dbReference type="ARBA" id="ARBA00051243"/>
    </source>
</evidence>
<keyword evidence="10" id="KW-0479">Metal-binding</keyword>
<keyword evidence="10" id="KW-0460">Magnesium</keyword>
<keyword evidence="3 9" id="KW-0547">Nucleotide-binding</keyword>
<dbReference type="PROSITE" id="PS50011">
    <property type="entry name" value="PROTEIN_KINASE_DOM"/>
    <property type="match status" value="1"/>
</dbReference>
<dbReference type="InterPro" id="IPR017441">
    <property type="entry name" value="Protein_kinase_ATP_BS"/>
</dbReference>
<protein>
    <submittedName>
        <fullName evidence="15">Protein kinase domain-containing protein</fullName>
    </submittedName>
</protein>
<dbReference type="EMBL" id="KE525331">
    <property type="protein sequence ID" value="KFB47567.1"/>
    <property type="molecule type" value="Genomic_DNA"/>
</dbReference>
<dbReference type="FunFam" id="1.10.510.10:FF:000554">
    <property type="entry name" value="Predicted protein"/>
    <property type="match status" value="1"/>
</dbReference>
<dbReference type="EMBL" id="ATLV01022356">
    <property type="status" value="NOT_ANNOTATED_CDS"/>
    <property type="molecule type" value="Genomic_DNA"/>
</dbReference>
<comment type="subcellular location">
    <subcellularLocation>
        <location evidence="1">Membrane</location>
        <topology evidence="1">Single-pass membrane protein</topology>
    </subcellularLocation>
</comment>
<feature type="binding site" evidence="9">
    <location>
        <position position="171"/>
    </location>
    <ligand>
        <name>ATP</name>
        <dbReference type="ChEBI" id="CHEBI:30616"/>
    </ligand>
</feature>
<sequence>MKKLLFGHKIGSGAYGVVMMAQAKDIMVHEPFTTVAVKKMKSRDPERLEAMLSEIKIIIQIGQHINIVNFLGAVTENIQNNELMIIFEYCRYGCVHSFMRNNKSSFIDCMNDLPMAWNPTTIDRNLNEEESNGGKRTSYRTTDLIYWATQIAGGMGYLSSKNVFHGDLAARNVLLCENNVVKIADFGLTREFNRVTHYKKTRNDSMPFKWMALESIFEHIFSIKTDVWSYGVLLWELFTLGSPPYPTFAVNDEFFNKLRDGYRLERPQYACEDIYYMMLSCWCVNPERRPTFAEAEGFFNLMLPPELQNHYIVSNEQYMERNRRPAGVIVA</sequence>
<dbReference type="Proteomes" id="UP000030765">
    <property type="component" value="Unassembled WGS sequence"/>
</dbReference>
<comment type="catalytic activity">
    <reaction evidence="7">
        <text>L-tyrosyl-[protein] + ATP = O-phospho-L-tyrosyl-[protein] + ADP + H(+)</text>
        <dbReference type="Rhea" id="RHEA:10596"/>
        <dbReference type="Rhea" id="RHEA-COMP:10136"/>
        <dbReference type="Rhea" id="RHEA-COMP:20101"/>
        <dbReference type="ChEBI" id="CHEBI:15378"/>
        <dbReference type="ChEBI" id="CHEBI:30616"/>
        <dbReference type="ChEBI" id="CHEBI:46858"/>
        <dbReference type="ChEBI" id="CHEBI:61978"/>
        <dbReference type="ChEBI" id="CHEBI:456216"/>
        <dbReference type="EC" id="2.7.10.1"/>
    </reaction>
</comment>
<evidence type="ECO:0000256" key="12">
    <source>
        <dbReference type="PROSITE-ProRule" id="PRU10141"/>
    </source>
</evidence>
<gene>
    <name evidence="14" type="ORF">ZHAS_00015533</name>
</gene>
<dbReference type="Pfam" id="PF07714">
    <property type="entry name" value="PK_Tyr_Ser-Thr"/>
    <property type="match status" value="1"/>
</dbReference>
<keyword evidence="5 9" id="KW-0067">ATP-binding</keyword>
<evidence type="ECO:0000256" key="1">
    <source>
        <dbReference type="ARBA" id="ARBA00004167"/>
    </source>
</evidence>
<dbReference type="Gene3D" id="3.30.200.20">
    <property type="entry name" value="Phosphorylase Kinase, domain 1"/>
    <property type="match status" value="1"/>
</dbReference>
<keyword evidence="6" id="KW-0829">Tyrosine-protein kinase</keyword>
<evidence type="ECO:0000313" key="16">
    <source>
        <dbReference type="Proteomes" id="UP000030765"/>
    </source>
</evidence>
<dbReference type="OMA" id="GEMMANC"/>
<evidence type="ECO:0000256" key="6">
    <source>
        <dbReference type="ARBA" id="ARBA00023137"/>
    </source>
</evidence>
<reference evidence="14 16" key="1">
    <citation type="journal article" date="2014" name="BMC Genomics">
        <title>Genome sequence of Anopheles sinensis provides insight into genetics basis of mosquito competence for malaria parasites.</title>
        <authorList>
            <person name="Zhou D."/>
            <person name="Zhang D."/>
            <person name="Ding G."/>
            <person name="Shi L."/>
            <person name="Hou Q."/>
            <person name="Ye Y."/>
            <person name="Xu Y."/>
            <person name="Zhou H."/>
            <person name="Xiong C."/>
            <person name="Li S."/>
            <person name="Yu J."/>
            <person name="Hong S."/>
            <person name="Yu X."/>
            <person name="Zou P."/>
            <person name="Chen C."/>
            <person name="Chang X."/>
            <person name="Wang W."/>
            <person name="Lv Y."/>
            <person name="Sun Y."/>
            <person name="Ma L."/>
            <person name="Shen B."/>
            <person name="Zhu C."/>
        </authorList>
    </citation>
    <scope>NUCLEOTIDE SEQUENCE [LARGE SCALE GENOMIC DNA]</scope>
</reference>
<dbReference type="InterPro" id="IPR000719">
    <property type="entry name" value="Prot_kinase_dom"/>
</dbReference>
<dbReference type="Gene3D" id="1.10.510.10">
    <property type="entry name" value="Transferase(Phosphotransferase) domain 1"/>
    <property type="match status" value="1"/>
</dbReference>
<dbReference type="VEuPathDB" id="VectorBase:ASIC015533"/>
<evidence type="ECO:0000256" key="5">
    <source>
        <dbReference type="ARBA" id="ARBA00022840"/>
    </source>
</evidence>
<organism evidence="14">
    <name type="scientific">Anopheles sinensis</name>
    <name type="common">Mosquito</name>
    <dbReference type="NCBI Taxonomy" id="74873"/>
    <lineage>
        <taxon>Eukaryota</taxon>
        <taxon>Metazoa</taxon>
        <taxon>Ecdysozoa</taxon>
        <taxon>Arthropoda</taxon>
        <taxon>Hexapoda</taxon>
        <taxon>Insecta</taxon>
        <taxon>Pterygota</taxon>
        <taxon>Neoptera</taxon>
        <taxon>Endopterygota</taxon>
        <taxon>Diptera</taxon>
        <taxon>Nematocera</taxon>
        <taxon>Culicoidea</taxon>
        <taxon>Culicidae</taxon>
        <taxon>Anophelinae</taxon>
        <taxon>Anopheles</taxon>
    </lineage>
</organism>
<evidence type="ECO:0000313" key="14">
    <source>
        <dbReference type="EMBL" id="KFB47567.1"/>
    </source>
</evidence>
<dbReference type="GO" id="GO:0043235">
    <property type="term" value="C:receptor complex"/>
    <property type="evidence" value="ECO:0007669"/>
    <property type="project" value="TreeGrafter"/>
</dbReference>